<evidence type="ECO:0000313" key="2">
    <source>
        <dbReference type="EMBL" id="KAG7361105.1"/>
    </source>
</evidence>
<dbReference type="OrthoDB" id="49298at2759"/>
<reference evidence="2" key="2">
    <citation type="submission" date="2021-04" db="EMBL/GenBank/DDBJ databases">
        <authorList>
            <person name="Podell S."/>
        </authorList>
    </citation>
    <scope>NUCLEOTIDE SEQUENCE</scope>
    <source>
        <strain evidence="2">Hildebrandi</strain>
    </source>
</reference>
<accession>A0A9K3PVI8</accession>
<keyword evidence="3" id="KW-1185">Reference proteome</keyword>
<proteinExistence type="predicted"/>
<dbReference type="EMBL" id="JAGRRH010000013">
    <property type="protein sequence ID" value="KAG7361105.1"/>
    <property type="molecule type" value="Genomic_DNA"/>
</dbReference>
<feature type="region of interest" description="Disordered" evidence="1">
    <location>
        <begin position="25"/>
        <end position="56"/>
    </location>
</feature>
<reference evidence="2" key="1">
    <citation type="journal article" date="2021" name="Sci. Rep.">
        <title>Diploid genomic architecture of Nitzschia inconspicua, an elite biomass production diatom.</title>
        <authorList>
            <person name="Oliver A."/>
            <person name="Podell S."/>
            <person name="Pinowska A."/>
            <person name="Traller J.C."/>
            <person name="Smith S.R."/>
            <person name="McClure R."/>
            <person name="Beliaev A."/>
            <person name="Bohutskyi P."/>
            <person name="Hill E.A."/>
            <person name="Rabines A."/>
            <person name="Zheng H."/>
            <person name="Allen L.Z."/>
            <person name="Kuo A."/>
            <person name="Grigoriev I.V."/>
            <person name="Allen A.E."/>
            <person name="Hazlebeck D."/>
            <person name="Allen E.E."/>
        </authorList>
    </citation>
    <scope>NUCLEOTIDE SEQUENCE</scope>
    <source>
        <strain evidence="2">Hildebrandi</strain>
    </source>
</reference>
<dbReference type="AlphaFoldDB" id="A0A9K3PVI8"/>
<protein>
    <submittedName>
        <fullName evidence="2">Uncharacterized protein</fullName>
    </submittedName>
</protein>
<evidence type="ECO:0000313" key="3">
    <source>
        <dbReference type="Proteomes" id="UP000693970"/>
    </source>
</evidence>
<evidence type="ECO:0000256" key="1">
    <source>
        <dbReference type="SAM" id="MobiDB-lite"/>
    </source>
</evidence>
<organism evidence="2 3">
    <name type="scientific">Nitzschia inconspicua</name>
    <dbReference type="NCBI Taxonomy" id="303405"/>
    <lineage>
        <taxon>Eukaryota</taxon>
        <taxon>Sar</taxon>
        <taxon>Stramenopiles</taxon>
        <taxon>Ochrophyta</taxon>
        <taxon>Bacillariophyta</taxon>
        <taxon>Bacillariophyceae</taxon>
        <taxon>Bacillariophycidae</taxon>
        <taxon>Bacillariales</taxon>
        <taxon>Bacillariaceae</taxon>
        <taxon>Nitzschia</taxon>
    </lineage>
</organism>
<sequence length="360" mass="38959">MVFGCCCSSIDAAYEPIDIEKTNVTSNDSLVETSNHKQDKSDEDPANSDPPLKYLSTHGSNLSTTSLIQYISISPKSDVSPVAPRVRRYRDNVMAVMVPNGMYGGQMMRVMYPDGSGRQVDAQIPIGMTPGSIFHIKVDLSPSLSSADWHSPKRSCEEVEQMVPSHGKNDPSLSPPRPILSSDHARFLQREGDVKSTGSQQRSGAMGMDNRKLLKVTVPPGAEAGSTVHVQIPGEHRYIVAQIPPDCSEFYVQYEPRAEPTIPMPPPVLSQASSADSRRANSPLKCFTTQAASKAAAPFPEQRQESSSVNSRLLVVQVPPGVQPGATLQVQVPGEPGRVVSAQVPPGNVREFQVSYTPKI</sequence>
<comment type="caution">
    <text evidence="2">The sequence shown here is derived from an EMBL/GenBank/DDBJ whole genome shotgun (WGS) entry which is preliminary data.</text>
</comment>
<name>A0A9K3PVI8_9STRA</name>
<feature type="region of interest" description="Disordered" evidence="1">
    <location>
        <begin position="262"/>
        <end position="281"/>
    </location>
</feature>
<gene>
    <name evidence="2" type="ORF">IV203_036205</name>
</gene>
<dbReference type="Proteomes" id="UP000693970">
    <property type="component" value="Unassembled WGS sequence"/>
</dbReference>